<dbReference type="InterPro" id="IPR008258">
    <property type="entry name" value="Transglycosylase_SLT_dom_1"/>
</dbReference>
<dbReference type="SUPFAM" id="SSF53955">
    <property type="entry name" value="Lysozyme-like"/>
    <property type="match status" value="1"/>
</dbReference>
<evidence type="ECO:0000256" key="2">
    <source>
        <dbReference type="ARBA" id="ARBA00022729"/>
    </source>
</evidence>
<keyword evidence="2" id="KW-0732">Signal</keyword>
<dbReference type="EC" id="4.2.2.-" evidence="5"/>
<name>A0A1J5ST34_9ZZZZ</name>
<dbReference type="EMBL" id="MLJW01000019">
    <property type="protein sequence ID" value="OIR11647.1"/>
    <property type="molecule type" value="Genomic_DNA"/>
</dbReference>
<feature type="domain" description="Solute-binding protein family 3/N-terminal" evidence="4">
    <location>
        <begin position="39"/>
        <end position="251"/>
    </location>
</feature>
<keyword evidence="5" id="KW-0456">Lyase</keyword>
<evidence type="ECO:0000256" key="3">
    <source>
        <dbReference type="ARBA" id="ARBA00023237"/>
    </source>
</evidence>
<proteinExistence type="predicted"/>
<gene>
    <name evidence="5" type="primary">mltF_4</name>
    <name evidence="5" type="ORF">GALL_65030</name>
</gene>
<dbReference type="CDD" id="cd13403">
    <property type="entry name" value="MLTF-like"/>
    <property type="match status" value="1"/>
</dbReference>
<dbReference type="GO" id="GO:0009279">
    <property type="term" value="C:cell outer membrane"/>
    <property type="evidence" value="ECO:0007669"/>
    <property type="project" value="UniProtKB-SubCell"/>
</dbReference>
<dbReference type="InterPro" id="IPR000189">
    <property type="entry name" value="Transglyc_AS"/>
</dbReference>
<evidence type="ECO:0000259" key="4">
    <source>
        <dbReference type="SMART" id="SM00062"/>
    </source>
</evidence>
<dbReference type="AlphaFoldDB" id="A0A1J5ST34"/>
<dbReference type="NCBIfam" id="NF008112">
    <property type="entry name" value="PRK10859.1"/>
    <property type="match status" value="1"/>
</dbReference>
<evidence type="ECO:0000256" key="1">
    <source>
        <dbReference type="ARBA" id="ARBA00004339"/>
    </source>
</evidence>
<dbReference type="Gene3D" id="1.10.530.10">
    <property type="match status" value="1"/>
</dbReference>
<dbReference type="SUPFAM" id="SSF53850">
    <property type="entry name" value="Periplasmic binding protein-like II"/>
    <property type="match status" value="1"/>
</dbReference>
<protein>
    <submittedName>
        <fullName evidence="5">Membrane-bound lytic murein transglycosylase F</fullName>
        <ecNumber evidence="5">4.2.2.-</ecNumber>
    </submittedName>
</protein>
<organism evidence="5">
    <name type="scientific">mine drainage metagenome</name>
    <dbReference type="NCBI Taxonomy" id="410659"/>
    <lineage>
        <taxon>unclassified sequences</taxon>
        <taxon>metagenomes</taxon>
        <taxon>ecological metagenomes</taxon>
    </lineage>
</organism>
<dbReference type="PANTHER" id="PTHR35936">
    <property type="entry name" value="MEMBRANE-BOUND LYTIC MUREIN TRANSGLYCOSYLASE F"/>
    <property type="match status" value="1"/>
</dbReference>
<reference evidence="5" key="1">
    <citation type="submission" date="2016-10" db="EMBL/GenBank/DDBJ databases">
        <title>Sequence of Gallionella enrichment culture.</title>
        <authorList>
            <person name="Poehlein A."/>
            <person name="Muehling M."/>
            <person name="Daniel R."/>
        </authorList>
    </citation>
    <scope>NUCLEOTIDE SEQUENCE</scope>
</reference>
<dbReference type="InterPro" id="IPR001638">
    <property type="entry name" value="Solute-binding_3/MltF_N"/>
</dbReference>
<keyword evidence="3" id="KW-0472">Membrane</keyword>
<dbReference type="PANTHER" id="PTHR35936:SF32">
    <property type="entry name" value="MEMBRANE-BOUND LYTIC MUREIN TRANSGLYCOSYLASE F"/>
    <property type="match status" value="1"/>
</dbReference>
<comment type="caution">
    <text evidence="5">The sequence shown here is derived from an EMBL/GenBank/DDBJ whole genome shotgun (WGS) entry which is preliminary data.</text>
</comment>
<evidence type="ECO:0000313" key="5">
    <source>
        <dbReference type="EMBL" id="OIR11647.1"/>
    </source>
</evidence>
<dbReference type="Gene3D" id="3.40.190.10">
    <property type="entry name" value="Periplasmic binding protein-like II"/>
    <property type="match status" value="2"/>
</dbReference>
<dbReference type="GO" id="GO:0008933">
    <property type="term" value="F:peptidoglycan lytic transglycosylase activity"/>
    <property type="evidence" value="ECO:0007669"/>
    <property type="project" value="InterPro"/>
</dbReference>
<keyword evidence="3" id="KW-0998">Cell outer membrane</keyword>
<dbReference type="PROSITE" id="PS00922">
    <property type="entry name" value="TRANSGLYCOSYLASE"/>
    <property type="match status" value="1"/>
</dbReference>
<dbReference type="SMART" id="SM00062">
    <property type="entry name" value="PBPb"/>
    <property type="match status" value="1"/>
</dbReference>
<dbReference type="Pfam" id="PF00497">
    <property type="entry name" value="SBP_bac_3"/>
    <property type="match status" value="1"/>
</dbReference>
<comment type="subcellular location">
    <subcellularLocation>
        <location evidence="1">Cell outer membrane</location>
        <topology evidence="1">Peripheral membrane protein</topology>
    </subcellularLocation>
</comment>
<accession>A0A1J5ST34</accession>
<sequence>MFAMRSLLPLQLAVVLALCAWLWIKTTAVNPLPDWHQGELVVIVPPAEMETENAFETELAEQFARQLQLKLKIVPLPVDQALPALAAHKAHLATGVRNTSDYAVRFGKAYQSLEELLICHGTTPDDLDELDGRELAVAAGSPQEAALREVRHEHDRLGWRSQRNTSPAELLEEVANGELDCTVANEEQLAMARNYYPELGVALDIDSPSDMSWAFSVDGDAKLFDEAQQFFARIKQDGSLRQLIDRYYGHNDRLDAMDAEAFIAQTRTVLPHYKHWFQEAADLTGIEWQLLAALSYQESHWNPNATSYTNVRGMMMLTDETADRMNVENRLDAHASILAGARYLQLLKEQLPLRISDEDRLWMALAAYNQGMGHLEDARILASESGLNPDVWADVKRMMPLLSRPSFYKKAKRGKARGGEAVILVETVRLYQDMLKRLDAQQNLYQLPPVLKKSFVGSLMN</sequence>
<dbReference type="CDD" id="cd01009">
    <property type="entry name" value="PBP2_YfhD_N"/>
    <property type="match status" value="1"/>
</dbReference>
<dbReference type="Pfam" id="PF01464">
    <property type="entry name" value="SLT"/>
    <property type="match status" value="1"/>
</dbReference>
<dbReference type="GO" id="GO:0000270">
    <property type="term" value="P:peptidoglycan metabolic process"/>
    <property type="evidence" value="ECO:0007669"/>
    <property type="project" value="InterPro"/>
</dbReference>
<dbReference type="InterPro" id="IPR023346">
    <property type="entry name" value="Lysozyme-like_dom_sf"/>
</dbReference>